<dbReference type="PANTHER" id="PTHR46196">
    <property type="entry name" value="TRANSCRIPTION FACTOR BHLH155-LIKE ISOFORM X1-RELATED"/>
    <property type="match status" value="1"/>
</dbReference>
<dbReference type="GO" id="GO:0003700">
    <property type="term" value="F:DNA-binding transcription factor activity"/>
    <property type="evidence" value="ECO:0007669"/>
    <property type="project" value="InterPro"/>
</dbReference>
<evidence type="ECO:0000313" key="1">
    <source>
        <dbReference type="EMBL" id="MBA4665183.1"/>
    </source>
</evidence>
<organism evidence="1">
    <name type="scientific">Opuntia streptacantha</name>
    <name type="common">Prickly pear cactus</name>
    <name type="synonym">Opuntia cardona</name>
    <dbReference type="NCBI Taxonomy" id="393608"/>
    <lineage>
        <taxon>Eukaryota</taxon>
        <taxon>Viridiplantae</taxon>
        <taxon>Streptophyta</taxon>
        <taxon>Embryophyta</taxon>
        <taxon>Tracheophyta</taxon>
        <taxon>Spermatophyta</taxon>
        <taxon>Magnoliopsida</taxon>
        <taxon>eudicotyledons</taxon>
        <taxon>Gunneridae</taxon>
        <taxon>Pentapetalae</taxon>
        <taxon>Caryophyllales</taxon>
        <taxon>Cactineae</taxon>
        <taxon>Cactaceae</taxon>
        <taxon>Opuntioideae</taxon>
        <taxon>Opuntia</taxon>
    </lineage>
</organism>
<accession>A0A7C9EGJ9</accession>
<sequence>MTILSNWVQLPVNEDREASNVHTFGTSSPLEVVDNPGSCPIIVKDLEHPGDILIQMLCNNEEVFFEMAQVMHQLKLTILRGVMETHSEKWAYFIVQASNGFNRLDIFWPLMRILQRNGSWSLNQWCPSI</sequence>
<proteinExistence type="predicted"/>
<protein>
    <submittedName>
        <fullName evidence="1">Uncharacterized protein</fullName>
    </submittedName>
</protein>
<reference evidence="1" key="1">
    <citation type="journal article" date="2013" name="J. Plant Res.">
        <title>Effect of fungi and light on seed germination of three Opuntia species from semiarid lands of central Mexico.</title>
        <authorList>
            <person name="Delgado-Sanchez P."/>
            <person name="Jimenez-Bremont J.F."/>
            <person name="Guerrero-Gonzalez Mde L."/>
            <person name="Flores J."/>
        </authorList>
    </citation>
    <scope>NUCLEOTIDE SEQUENCE</scope>
    <source>
        <tissue evidence="1">Cladode</tissue>
    </source>
</reference>
<dbReference type="PANTHER" id="PTHR46196:SF3">
    <property type="entry name" value="TRANSCRIPTION FACTOR LHW-LIKE ISOFORM X1"/>
    <property type="match status" value="1"/>
</dbReference>
<dbReference type="AlphaFoldDB" id="A0A7C9EGJ9"/>
<dbReference type="InterPro" id="IPR043561">
    <property type="entry name" value="LHW-like"/>
</dbReference>
<dbReference type="EMBL" id="GISG01226526">
    <property type="protein sequence ID" value="MBA4665183.1"/>
    <property type="molecule type" value="Transcribed_RNA"/>
</dbReference>
<name>A0A7C9EGJ9_OPUST</name>
<reference evidence="1" key="2">
    <citation type="submission" date="2020-07" db="EMBL/GenBank/DDBJ databases">
        <authorList>
            <person name="Vera ALvarez R."/>
            <person name="Arias-Moreno D.M."/>
            <person name="Jimenez-Jacinto V."/>
            <person name="Jimenez-Bremont J.F."/>
            <person name="Swaminathan K."/>
            <person name="Moose S.P."/>
            <person name="Guerrero-Gonzalez M.L."/>
            <person name="Marino-Ramirez L."/>
            <person name="Landsman D."/>
            <person name="Rodriguez-Kessler M."/>
            <person name="Delgado-Sanchez P."/>
        </authorList>
    </citation>
    <scope>NUCLEOTIDE SEQUENCE</scope>
    <source>
        <tissue evidence="1">Cladode</tissue>
    </source>
</reference>